<feature type="region of interest" description="Disordered" evidence="1">
    <location>
        <begin position="1"/>
        <end position="24"/>
    </location>
</feature>
<dbReference type="Proteomes" id="UP000499080">
    <property type="component" value="Unassembled WGS sequence"/>
</dbReference>
<protein>
    <submittedName>
        <fullName evidence="2">Uncharacterized protein</fullName>
    </submittedName>
</protein>
<evidence type="ECO:0000256" key="1">
    <source>
        <dbReference type="SAM" id="MobiDB-lite"/>
    </source>
</evidence>
<feature type="compositionally biased region" description="Basic and acidic residues" evidence="1">
    <location>
        <begin position="7"/>
        <end position="17"/>
    </location>
</feature>
<proteinExistence type="predicted"/>
<gene>
    <name evidence="2" type="ORF">AVEN_215523_1</name>
</gene>
<evidence type="ECO:0000313" key="2">
    <source>
        <dbReference type="EMBL" id="GBL90782.1"/>
    </source>
</evidence>
<organism evidence="2 3">
    <name type="scientific">Araneus ventricosus</name>
    <name type="common">Orbweaver spider</name>
    <name type="synonym">Epeira ventricosa</name>
    <dbReference type="NCBI Taxonomy" id="182803"/>
    <lineage>
        <taxon>Eukaryota</taxon>
        <taxon>Metazoa</taxon>
        <taxon>Ecdysozoa</taxon>
        <taxon>Arthropoda</taxon>
        <taxon>Chelicerata</taxon>
        <taxon>Arachnida</taxon>
        <taxon>Araneae</taxon>
        <taxon>Araneomorphae</taxon>
        <taxon>Entelegynae</taxon>
        <taxon>Araneoidea</taxon>
        <taxon>Araneidae</taxon>
        <taxon>Araneus</taxon>
    </lineage>
</organism>
<accession>A0A4Y2BET0</accession>
<keyword evidence="3" id="KW-1185">Reference proteome</keyword>
<comment type="caution">
    <text evidence="2">The sequence shown here is derived from an EMBL/GenBank/DDBJ whole genome shotgun (WGS) entry which is preliminary data.</text>
</comment>
<dbReference type="AlphaFoldDB" id="A0A4Y2BET0"/>
<dbReference type="EMBL" id="BGPR01000074">
    <property type="protein sequence ID" value="GBL90782.1"/>
    <property type="molecule type" value="Genomic_DNA"/>
</dbReference>
<sequence>MPICNPDRSHMSSREEGVTDGPPPHYHQNNKFYLDAILLNEWIRLRDFLEYAALSSDIAPLDWGYSKDKVYTMSHTTTAELRSVFEPRLHTDTNEIFRDVCVIISSIFRLHCVVSSAWIRMDVNLKRSVNEKIEEYL</sequence>
<name>A0A4Y2BET0_ARAVE</name>
<reference evidence="2 3" key="1">
    <citation type="journal article" date="2019" name="Sci. Rep.">
        <title>Orb-weaving spider Araneus ventricosus genome elucidates the spidroin gene catalogue.</title>
        <authorList>
            <person name="Kono N."/>
            <person name="Nakamura H."/>
            <person name="Ohtoshi R."/>
            <person name="Moran D.A.P."/>
            <person name="Shinohara A."/>
            <person name="Yoshida Y."/>
            <person name="Fujiwara M."/>
            <person name="Mori M."/>
            <person name="Tomita M."/>
            <person name="Arakawa K."/>
        </authorList>
    </citation>
    <scope>NUCLEOTIDE SEQUENCE [LARGE SCALE GENOMIC DNA]</scope>
</reference>
<evidence type="ECO:0000313" key="3">
    <source>
        <dbReference type="Proteomes" id="UP000499080"/>
    </source>
</evidence>